<name>A0A8S3DDV7_9BILA</name>
<accession>A0A8S3DDV7</accession>
<protein>
    <submittedName>
        <fullName evidence="1">Uncharacterized protein</fullName>
    </submittedName>
</protein>
<proteinExistence type="predicted"/>
<gene>
    <name evidence="1" type="ORF">SMN809_LOCUS56259</name>
</gene>
<evidence type="ECO:0000313" key="2">
    <source>
        <dbReference type="Proteomes" id="UP000676336"/>
    </source>
</evidence>
<feature type="non-terminal residue" evidence="1">
    <location>
        <position position="1"/>
    </location>
</feature>
<sequence length="68" mass="7910">ELTFKGLTNSPVTKVESSITYPFDFANDTEEIDKLFESDPSVPNQQIMHEQLNNNPMIQPTTNYYRNR</sequence>
<reference evidence="1" key="1">
    <citation type="submission" date="2021-02" db="EMBL/GenBank/DDBJ databases">
        <authorList>
            <person name="Nowell W R."/>
        </authorList>
    </citation>
    <scope>NUCLEOTIDE SEQUENCE</scope>
</reference>
<dbReference type="EMBL" id="CAJOBI010200593">
    <property type="protein sequence ID" value="CAF4990493.1"/>
    <property type="molecule type" value="Genomic_DNA"/>
</dbReference>
<dbReference type="Proteomes" id="UP000676336">
    <property type="component" value="Unassembled WGS sequence"/>
</dbReference>
<dbReference type="AlphaFoldDB" id="A0A8S3DDV7"/>
<organism evidence="1 2">
    <name type="scientific">Rotaria magnacalcarata</name>
    <dbReference type="NCBI Taxonomy" id="392030"/>
    <lineage>
        <taxon>Eukaryota</taxon>
        <taxon>Metazoa</taxon>
        <taxon>Spiralia</taxon>
        <taxon>Gnathifera</taxon>
        <taxon>Rotifera</taxon>
        <taxon>Eurotatoria</taxon>
        <taxon>Bdelloidea</taxon>
        <taxon>Philodinida</taxon>
        <taxon>Philodinidae</taxon>
        <taxon>Rotaria</taxon>
    </lineage>
</organism>
<comment type="caution">
    <text evidence="1">The sequence shown here is derived from an EMBL/GenBank/DDBJ whole genome shotgun (WGS) entry which is preliminary data.</text>
</comment>
<evidence type="ECO:0000313" key="1">
    <source>
        <dbReference type="EMBL" id="CAF4990493.1"/>
    </source>
</evidence>